<name>A0ABV4A235_9ENTR</name>
<feature type="transmembrane region" description="Helical" evidence="1">
    <location>
        <begin position="82"/>
        <end position="102"/>
    </location>
</feature>
<dbReference type="EC" id="2.3.-.-" evidence="3"/>
<proteinExistence type="predicted"/>
<keyword evidence="4" id="KW-1185">Reference proteome</keyword>
<feature type="transmembrane region" description="Helical" evidence="1">
    <location>
        <begin position="122"/>
        <end position="144"/>
    </location>
</feature>
<evidence type="ECO:0000313" key="3">
    <source>
        <dbReference type="EMBL" id="MEX9251197.1"/>
    </source>
</evidence>
<evidence type="ECO:0000259" key="2">
    <source>
        <dbReference type="Pfam" id="PF01757"/>
    </source>
</evidence>
<reference evidence="3 4" key="1">
    <citation type="submission" date="2024-03" db="EMBL/GenBank/DDBJ databases">
        <title>Role of Flies in the Dissemination of Carbapenem-Resistant Enterobacteriaceae (CRE): An Epidemiological and Genomic Study in China.</title>
        <authorList>
            <person name="Chen K."/>
            <person name="Zhang R."/>
            <person name="Chen S."/>
        </authorList>
    </citation>
    <scope>NUCLEOTIDE SEQUENCE [LARGE SCALE GENOMIC DNA]</scope>
    <source>
        <strain evidence="4">fly-313</strain>
    </source>
</reference>
<evidence type="ECO:0000256" key="1">
    <source>
        <dbReference type="SAM" id="Phobius"/>
    </source>
</evidence>
<feature type="transmembrane region" description="Helical" evidence="1">
    <location>
        <begin position="9"/>
        <end position="27"/>
    </location>
</feature>
<protein>
    <submittedName>
        <fullName evidence="3">Acyltransferase family protein</fullName>
        <ecNumber evidence="3">2.3.-.-</ecNumber>
    </submittedName>
</protein>
<dbReference type="PANTHER" id="PTHR23028">
    <property type="entry name" value="ACETYLTRANSFERASE"/>
    <property type="match status" value="1"/>
</dbReference>
<feature type="transmembrane region" description="Helical" evidence="1">
    <location>
        <begin position="253"/>
        <end position="271"/>
    </location>
</feature>
<feature type="transmembrane region" description="Helical" evidence="1">
    <location>
        <begin position="194"/>
        <end position="215"/>
    </location>
</feature>
<dbReference type="InterPro" id="IPR002656">
    <property type="entry name" value="Acyl_transf_3_dom"/>
</dbReference>
<dbReference type="PANTHER" id="PTHR23028:SF131">
    <property type="entry name" value="BLR2367 PROTEIN"/>
    <property type="match status" value="1"/>
</dbReference>
<keyword evidence="3" id="KW-0808">Transferase</keyword>
<feature type="domain" description="Acyltransferase 3" evidence="2">
    <location>
        <begin position="5"/>
        <end position="334"/>
    </location>
</feature>
<accession>A0ABV4A235</accession>
<evidence type="ECO:0000313" key="4">
    <source>
        <dbReference type="Proteomes" id="UP001561463"/>
    </source>
</evidence>
<comment type="caution">
    <text evidence="3">The sequence shown here is derived from an EMBL/GenBank/DDBJ whole genome shotgun (WGS) entry which is preliminary data.</text>
</comment>
<dbReference type="GO" id="GO:0016746">
    <property type="term" value="F:acyltransferase activity"/>
    <property type="evidence" value="ECO:0007669"/>
    <property type="project" value="UniProtKB-KW"/>
</dbReference>
<feature type="transmembrane region" description="Helical" evidence="1">
    <location>
        <begin position="227"/>
        <end position="247"/>
    </location>
</feature>
<dbReference type="RefSeq" id="WP_369496571.1">
    <property type="nucleotide sequence ID" value="NZ_JBFZPZ010000001.1"/>
</dbReference>
<sequence>MNKIQSIHYLRGIAALLVVAFHLRGLINNAYAQKNLGDLLFFSGPSGVDLFFIISGFIIAYSTAHKSNHARSIFVVKRLFRVYPVYIISLILFCLVIVPNDIQSFIRSSLLIHLDYSKDAPFFGYSLILPAWTLTYELYFYFVFLIAMSISHKYRLIIASGLLLIPMAGLQAYYNGSVELSGFTKLNGNPDIGFIKLLASPMLLEFVYGMFFYWAIDYIKKVPHKNIIFFACVSFAVCAFFARYRFGYGPLNFGLWAFVLFLGCIVYEAGAEIKENRVLNFLGDISYSLYITHGAVNAILIRKLSWLPIYSSGPGFAKMLFACSIFIVVAYITYNFIEKPFIKLGRRFCNRISAV</sequence>
<dbReference type="Proteomes" id="UP001561463">
    <property type="component" value="Unassembled WGS sequence"/>
</dbReference>
<dbReference type="EMBL" id="JBFZPZ010000001">
    <property type="protein sequence ID" value="MEX9251197.1"/>
    <property type="molecule type" value="Genomic_DNA"/>
</dbReference>
<dbReference type="Pfam" id="PF01757">
    <property type="entry name" value="Acyl_transf_3"/>
    <property type="match status" value="1"/>
</dbReference>
<keyword evidence="1" id="KW-0812">Transmembrane</keyword>
<feature type="transmembrane region" description="Helical" evidence="1">
    <location>
        <begin position="39"/>
        <end position="61"/>
    </location>
</feature>
<feature type="transmembrane region" description="Helical" evidence="1">
    <location>
        <begin position="156"/>
        <end position="174"/>
    </location>
</feature>
<gene>
    <name evidence="3" type="ORF">AB7Z85_01510</name>
</gene>
<dbReference type="InterPro" id="IPR050879">
    <property type="entry name" value="Acyltransferase_3"/>
</dbReference>
<feature type="transmembrane region" description="Helical" evidence="1">
    <location>
        <begin position="278"/>
        <end position="299"/>
    </location>
</feature>
<keyword evidence="1" id="KW-1133">Transmembrane helix</keyword>
<feature type="transmembrane region" description="Helical" evidence="1">
    <location>
        <begin position="319"/>
        <end position="337"/>
    </location>
</feature>
<keyword evidence="3" id="KW-0012">Acyltransferase</keyword>
<keyword evidence="1" id="KW-0472">Membrane</keyword>
<organism evidence="3 4">
    <name type="scientific">Pseudenterobacter timonensis</name>
    <dbReference type="NCBI Taxonomy" id="1755099"/>
    <lineage>
        <taxon>Bacteria</taxon>
        <taxon>Pseudomonadati</taxon>
        <taxon>Pseudomonadota</taxon>
        <taxon>Gammaproteobacteria</taxon>
        <taxon>Enterobacterales</taxon>
        <taxon>Enterobacteriaceae</taxon>
        <taxon>Pseudenterobacter</taxon>
    </lineage>
</organism>